<name>A0A5B2VB38_9HYPH</name>
<evidence type="ECO:0000259" key="2">
    <source>
        <dbReference type="PROSITE" id="PS50405"/>
    </source>
</evidence>
<sequence length="220" mass="23396">MALTIYGVLRSRASRNVWLANELGIAFEQVPVIQAYRLADPAAPDAPLNTASPAFLAVNPNGLIPTLDDDGLVLNESLAINLYLAKKHGGPLAPGTIAEDALMTQWTLWAATECEPHTIQILYHRLGNPRGPMNPAVADAAIVALRRPFGVLEAALSGGGGFVVGGRFTVADINLAEVLRYAQAAPELFAEFPAVKAWIEACQGRPAYKAMMTARNAEPA</sequence>
<dbReference type="SFLD" id="SFLDG00358">
    <property type="entry name" value="Main_(cytGST)"/>
    <property type="match status" value="1"/>
</dbReference>
<accession>A0A5B2VB38</accession>
<dbReference type="PANTHER" id="PTHR44051">
    <property type="entry name" value="GLUTATHIONE S-TRANSFERASE-RELATED"/>
    <property type="match status" value="1"/>
</dbReference>
<protein>
    <submittedName>
        <fullName evidence="3">Glutathione S-transferase family protein</fullName>
    </submittedName>
</protein>
<comment type="caution">
    <text evidence="3">The sequence shown here is derived from an EMBL/GenBank/DDBJ whole genome shotgun (WGS) entry which is preliminary data.</text>
</comment>
<dbReference type="InterPro" id="IPR010987">
    <property type="entry name" value="Glutathione-S-Trfase_C-like"/>
</dbReference>
<dbReference type="Pfam" id="PF13417">
    <property type="entry name" value="GST_N_3"/>
    <property type="match status" value="1"/>
</dbReference>
<evidence type="ECO:0000313" key="3">
    <source>
        <dbReference type="EMBL" id="KAA2235845.1"/>
    </source>
</evidence>
<dbReference type="Gene3D" id="1.20.1050.10">
    <property type="match status" value="1"/>
</dbReference>
<dbReference type="CDD" id="cd03046">
    <property type="entry name" value="GST_N_GTT1_like"/>
    <property type="match status" value="1"/>
</dbReference>
<dbReference type="SFLD" id="SFLDS00019">
    <property type="entry name" value="Glutathione_Transferase_(cytos"/>
    <property type="match status" value="1"/>
</dbReference>
<proteinExistence type="predicted"/>
<feature type="domain" description="GST N-terminal" evidence="1">
    <location>
        <begin position="1"/>
        <end position="92"/>
    </location>
</feature>
<dbReference type="PANTHER" id="PTHR44051:SF8">
    <property type="entry name" value="GLUTATHIONE S-TRANSFERASE GSTA"/>
    <property type="match status" value="1"/>
</dbReference>
<dbReference type="AlphaFoldDB" id="A0A5B2VB38"/>
<organism evidence="3 4">
    <name type="scientific">Salinarimonas soli</name>
    <dbReference type="NCBI Taxonomy" id="1638099"/>
    <lineage>
        <taxon>Bacteria</taxon>
        <taxon>Pseudomonadati</taxon>
        <taxon>Pseudomonadota</taxon>
        <taxon>Alphaproteobacteria</taxon>
        <taxon>Hyphomicrobiales</taxon>
        <taxon>Salinarimonadaceae</taxon>
        <taxon>Salinarimonas</taxon>
    </lineage>
</organism>
<evidence type="ECO:0000313" key="4">
    <source>
        <dbReference type="Proteomes" id="UP000323142"/>
    </source>
</evidence>
<dbReference type="OrthoDB" id="9810080at2"/>
<dbReference type="EMBL" id="VUOA01000032">
    <property type="protein sequence ID" value="KAA2235845.1"/>
    <property type="molecule type" value="Genomic_DNA"/>
</dbReference>
<feature type="domain" description="GST C-terminal" evidence="2">
    <location>
        <begin position="96"/>
        <end position="220"/>
    </location>
</feature>
<dbReference type="InterPro" id="IPR040079">
    <property type="entry name" value="Glutathione_S-Trfase"/>
</dbReference>
<dbReference type="SUPFAM" id="SSF47616">
    <property type="entry name" value="GST C-terminal domain-like"/>
    <property type="match status" value="1"/>
</dbReference>
<reference evidence="3 4" key="1">
    <citation type="submission" date="2019-09" db="EMBL/GenBank/DDBJ databases">
        <title>Salinarimonas rosea gen. nov., sp. nov., a new member of the a-2 subgroup of the Proteobacteria.</title>
        <authorList>
            <person name="Liu J."/>
        </authorList>
    </citation>
    <scope>NUCLEOTIDE SEQUENCE [LARGE SCALE GENOMIC DNA]</scope>
    <source>
        <strain evidence="3 4">BN140002</strain>
    </source>
</reference>
<keyword evidence="3" id="KW-0808">Transferase</keyword>
<dbReference type="InterPro" id="IPR036282">
    <property type="entry name" value="Glutathione-S-Trfase_C_sf"/>
</dbReference>
<evidence type="ECO:0000259" key="1">
    <source>
        <dbReference type="PROSITE" id="PS50404"/>
    </source>
</evidence>
<dbReference type="InterPro" id="IPR036249">
    <property type="entry name" value="Thioredoxin-like_sf"/>
</dbReference>
<dbReference type="Gene3D" id="3.40.30.10">
    <property type="entry name" value="Glutaredoxin"/>
    <property type="match status" value="1"/>
</dbReference>
<keyword evidence="4" id="KW-1185">Reference proteome</keyword>
<reference evidence="3 4" key="2">
    <citation type="submission" date="2019-09" db="EMBL/GenBank/DDBJ databases">
        <authorList>
            <person name="Jin C."/>
        </authorList>
    </citation>
    <scope>NUCLEOTIDE SEQUENCE [LARGE SCALE GENOMIC DNA]</scope>
    <source>
        <strain evidence="3 4">BN140002</strain>
    </source>
</reference>
<dbReference type="InterPro" id="IPR004046">
    <property type="entry name" value="GST_C"/>
</dbReference>
<dbReference type="GO" id="GO:0016740">
    <property type="term" value="F:transferase activity"/>
    <property type="evidence" value="ECO:0007669"/>
    <property type="project" value="UniProtKB-KW"/>
</dbReference>
<dbReference type="Pfam" id="PF00043">
    <property type="entry name" value="GST_C"/>
    <property type="match status" value="1"/>
</dbReference>
<dbReference type="Proteomes" id="UP000323142">
    <property type="component" value="Unassembled WGS sequence"/>
</dbReference>
<dbReference type="InterPro" id="IPR004045">
    <property type="entry name" value="Glutathione_S-Trfase_N"/>
</dbReference>
<dbReference type="PROSITE" id="PS50405">
    <property type="entry name" value="GST_CTER"/>
    <property type="match status" value="1"/>
</dbReference>
<dbReference type="SUPFAM" id="SSF52833">
    <property type="entry name" value="Thioredoxin-like"/>
    <property type="match status" value="1"/>
</dbReference>
<dbReference type="RefSeq" id="WP_149819909.1">
    <property type="nucleotide sequence ID" value="NZ_VUOA01000032.1"/>
</dbReference>
<dbReference type="PROSITE" id="PS50404">
    <property type="entry name" value="GST_NTER"/>
    <property type="match status" value="1"/>
</dbReference>
<gene>
    <name evidence="3" type="ORF">F0L46_17530</name>
</gene>